<evidence type="ECO:0000256" key="1">
    <source>
        <dbReference type="SAM" id="Phobius"/>
    </source>
</evidence>
<sequence length="202" mass="23787">MLAFFNLILSTILFFVPILIFFYNVFSFYFFGKFKCNQKITSDNLKLFKDKYIEIKVPRARKNLEAQTITGHQNITADLLEYLLDKNIKKLNFTLYLCSNAIDYLHLKRMDAKDDSSNLILSTTPPIFFNQVKVVLPLVFTFFVAYFWASSWLIELFVTCTCSFAVKYLLLTFWTIVLLKLVIEIHKYRCLSKLQSDLEDLD</sequence>
<protein>
    <submittedName>
        <fullName evidence="2">Uncharacterized protein</fullName>
    </submittedName>
</protein>
<dbReference type="EMBL" id="JRHX01000034">
    <property type="protein sequence ID" value="KXZ71562.1"/>
    <property type="molecule type" value="Genomic_DNA"/>
</dbReference>
<feature type="transmembrane region" description="Helical" evidence="1">
    <location>
        <begin position="12"/>
        <end position="31"/>
    </location>
</feature>
<name>A0A150HWZ0_9GAMM</name>
<keyword evidence="1" id="KW-1133">Transmembrane helix</keyword>
<dbReference type="RefSeq" id="WP_061524327.1">
    <property type="nucleotide sequence ID" value="NZ_JRHX01000034.1"/>
</dbReference>
<keyword evidence="1" id="KW-0812">Transmembrane</keyword>
<evidence type="ECO:0000313" key="2">
    <source>
        <dbReference type="EMBL" id="KXZ71562.1"/>
    </source>
</evidence>
<dbReference type="PATRIC" id="fig|52133.19.peg.1161"/>
<dbReference type="Proteomes" id="UP000075544">
    <property type="component" value="Unassembled WGS sequence"/>
</dbReference>
<comment type="caution">
    <text evidence="2">The sequence shown here is derived from an EMBL/GenBank/DDBJ whole genome shotgun (WGS) entry which is preliminary data.</text>
</comment>
<keyword evidence="1" id="KW-0472">Membrane</keyword>
<reference evidence="2 3" key="1">
    <citation type="journal article" date="2016" name="Sci. Rep.">
        <title>Genomic and phenotypic characterization of the species Acinetobacter venetianus.</title>
        <authorList>
            <person name="Fondi M."/>
            <person name="Maida I."/>
            <person name="Perrin E."/>
            <person name="Orlandini V."/>
            <person name="La Torre L."/>
            <person name="Bosi E."/>
            <person name="Negroni A."/>
            <person name="Zanaroli G."/>
            <person name="Fava F."/>
            <person name="Decorosi F."/>
            <person name="Giovannetti L."/>
            <person name="Viti C."/>
            <person name="Vaneechoutte M."/>
            <person name="Dijkshoorn L."/>
            <person name="Fani R."/>
        </authorList>
    </citation>
    <scope>NUCLEOTIDE SEQUENCE [LARGE SCALE GENOMIC DNA]</scope>
    <source>
        <strain evidence="2 3">LUH13518</strain>
    </source>
</reference>
<gene>
    <name evidence="2" type="ORF">AVENLUH13518_01138</name>
</gene>
<accession>A0A150HWZ0</accession>
<feature type="transmembrane region" description="Helical" evidence="1">
    <location>
        <begin position="134"/>
        <end position="154"/>
    </location>
</feature>
<organism evidence="2 3">
    <name type="scientific">Acinetobacter venetianus</name>
    <dbReference type="NCBI Taxonomy" id="52133"/>
    <lineage>
        <taxon>Bacteria</taxon>
        <taxon>Pseudomonadati</taxon>
        <taxon>Pseudomonadota</taxon>
        <taxon>Gammaproteobacteria</taxon>
        <taxon>Moraxellales</taxon>
        <taxon>Moraxellaceae</taxon>
        <taxon>Acinetobacter</taxon>
    </lineage>
</organism>
<dbReference type="AlphaFoldDB" id="A0A150HWZ0"/>
<proteinExistence type="predicted"/>
<evidence type="ECO:0000313" key="3">
    <source>
        <dbReference type="Proteomes" id="UP000075544"/>
    </source>
</evidence>
<feature type="transmembrane region" description="Helical" evidence="1">
    <location>
        <begin position="166"/>
        <end position="183"/>
    </location>
</feature>